<dbReference type="Pfam" id="PF11154">
    <property type="entry name" value="DUF2934"/>
    <property type="match status" value="1"/>
</dbReference>
<dbReference type="EMBL" id="CP010554">
    <property type="protein sequence ID" value="AJP48132.1"/>
    <property type="molecule type" value="Genomic_DNA"/>
</dbReference>
<feature type="compositionally biased region" description="Low complexity" evidence="1">
    <location>
        <begin position="18"/>
        <end position="29"/>
    </location>
</feature>
<protein>
    <recommendedName>
        <fullName evidence="4">DUF2934 domain-containing protein</fullName>
    </recommendedName>
</protein>
<dbReference type="KEGG" id="rbu:PG1C_05995"/>
<feature type="region of interest" description="Disordered" evidence="1">
    <location>
        <begin position="1"/>
        <end position="29"/>
    </location>
</feature>
<sequence>MTTVKSSTSNSSHKKPVKSSTSAAAVAAKTTARIKKPVAKVAAPKRIAQRPRAREITGITPEQRLRDIAVAAYYIAERRGFAPGDPLEDWVQGEAEIDCLLAAKHMGQMNS</sequence>
<proteinExistence type="predicted"/>
<evidence type="ECO:0000256" key="1">
    <source>
        <dbReference type="SAM" id="MobiDB-lite"/>
    </source>
</evidence>
<gene>
    <name evidence="2" type="ORF">PG1C_05995</name>
</gene>
<dbReference type="AlphaFoldDB" id="A0A0C5IZF6"/>
<evidence type="ECO:0000313" key="3">
    <source>
        <dbReference type="Proteomes" id="UP000061603"/>
    </source>
</evidence>
<dbReference type="STRING" id="1565605.PG1C_05995"/>
<name>A0A0C5IZF6_9PROT</name>
<dbReference type="Proteomes" id="UP000061603">
    <property type="component" value="Chromosome"/>
</dbReference>
<dbReference type="RefSeq" id="WP_202636504.1">
    <property type="nucleotide sequence ID" value="NZ_CP010554.1"/>
</dbReference>
<accession>A0A0C5IZF6</accession>
<evidence type="ECO:0008006" key="4">
    <source>
        <dbReference type="Google" id="ProtNLM"/>
    </source>
</evidence>
<feature type="compositionally biased region" description="Polar residues" evidence="1">
    <location>
        <begin position="1"/>
        <end position="11"/>
    </location>
</feature>
<organism evidence="2 3">
    <name type="scientific">Rugosibacter aromaticivorans</name>
    <dbReference type="NCBI Taxonomy" id="1565605"/>
    <lineage>
        <taxon>Bacteria</taxon>
        <taxon>Pseudomonadati</taxon>
        <taxon>Pseudomonadota</taxon>
        <taxon>Betaproteobacteria</taxon>
        <taxon>Nitrosomonadales</taxon>
        <taxon>Sterolibacteriaceae</taxon>
        <taxon>Rugosibacter</taxon>
    </lineage>
</organism>
<dbReference type="InterPro" id="IPR021327">
    <property type="entry name" value="DUF2934"/>
</dbReference>
<reference evidence="2 3" key="1">
    <citation type="journal article" date="2015" name="Genome Announc.">
        <title>Complete Genome Sequence of a Novel Bacterium within the Family Rhodocyclaceae That Degrades Polycyclic Aromatic Hydrocarbons.</title>
        <authorList>
            <person name="Singleton D.R."/>
            <person name="Dickey A.N."/>
            <person name="Scholl E.H."/>
            <person name="Wright F.A."/>
            <person name="Aitken M.D."/>
        </authorList>
    </citation>
    <scope>NUCLEOTIDE SEQUENCE [LARGE SCALE GENOMIC DNA]</scope>
    <source>
        <strain evidence="3">PG1-Ca6</strain>
    </source>
</reference>
<keyword evidence="3" id="KW-1185">Reference proteome</keyword>
<evidence type="ECO:0000313" key="2">
    <source>
        <dbReference type="EMBL" id="AJP48132.1"/>
    </source>
</evidence>
<dbReference type="HOGENOM" id="CLU_164576_0_0_4"/>